<keyword evidence="2" id="KW-1185">Reference proteome</keyword>
<reference evidence="2" key="1">
    <citation type="journal article" date="2019" name="Int. J. Syst. Evol. Microbiol.">
        <title>The Global Catalogue of Microorganisms (GCM) 10K type strain sequencing project: providing services to taxonomists for standard genome sequencing and annotation.</title>
        <authorList>
            <consortium name="The Broad Institute Genomics Platform"/>
            <consortium name="The Broad Institute Genome Sequencing Center for Infectious Disease"/>
            <person name="Wu L."/>
            <person name="Ma J."/>
        </authorList>
    </citation>
    <scope>NUCLEOTIDE SEQUENCE [LARGE SCALE GENOMIC DNA]</scope>
    <source>
        <strain evidence="2">JCM 9088</strain>
    </source>
</reference>
<proteinExistence type="predicted"/>
<dbReference type="Proteomes" id="UP001500403">
    <property type="component" value="Unassembled WGS sequence"/>
</dbReference>
<evidence type="ECO:0000313" key="1">
    <source>
        <dbReference type="EMBL" id="GAA2930931.1"/>
    </source>
</evidence>
<comment type="caution">
    <text evidence="1">The sequence shown here is derived from an EMBL/GenBank/DDBJ whole genome shotgun (WGS) entry which is preliminary data.</text>
</comment>
<evidence type="ECO:0000313" key="2">
    <source>
        <dbReference type="Proteomes" id="UP001500403"/>
    </source>
</evidence>
<dbReference type="Pfam" id="PF13527">
    <property type="entry name" value="Acetyltransf_9"/>
    <property type="match status" value="1"/>
</dbReference>
<protein>
    <submittedName>
        <fullName evidence="1">GNAT family N-acetyltransferase</fullName>
    </submittedName>
</protein>
<accession>A0ABP6JEV6</accession>
<organism evidence="1 2">
    <name type="scientific">Streptomyces enissocaesilis</name>
    <dbReference type="NCBI Taxonomy" id="332589"/>
    <lineage>
        <taxon>Bacteria</taxon>
        <taxon>Bacillati</taxon>
        <taxon>Actinomycetota</taxon>
        <taxon>Actinomycetes</taxon>
        <taxon>Kitasatosporales</taxon>
        <taxon>Streptomycetaceae</taxon>
        <taxon>Streptomyces</taxon>
        <taxon>Streptomyces rochei group</taxon>
    </lineage>
</organism>
<dbReference type="Gene3D" id="3.40.630.30">
    <property type="match status" value="1"/>
</dbReference>
<dbReference type="InterPro" id="IPR016181">
    <property type="entry name" value="Acyl_CoA_acyltransferase"/>
</dbReference>
<name>A0ABP6JEV6_9ACTN</name>
<dbReference type="EMBL" id="BAAAUD010000014">
    <property type="protein sequence ID" value="GAA2930931.1"/>
    <property type="molecule type" value="Genomic_DNA"/>
</dbReference>
<dbReference type="SUPFAM" id="SSF55729">
    <property type="entry name" value="Acyl-CoA N-acyltransferases (Nat)"/>
    <property type="match status" value="1"/>
</dbReference>
<sequence length="186" mass="19698">MSTARTRPVRVRTAHTADLAPATLHAVRALLDAAFEGDFGEDDWDHTVGGVHAFVHDEHGLAAHGSVVQRRVLHRGRSLRTGYVEGVAVRADRRRQGLGDAVMGTLEGVIDRAYVLGALGASDDGAALYAARGWQVWSGRIAALGPDGVVPLPEEEGSLHVRPAAGAGLPDPSGALFFDWRDGDLL</sequence>
<gene>
    <name evidence="1" type="ORF">GCM10010446_14610</name>
</gene>